<dbReference type="InterPro" id="IPR003594">
    <property type="entry name" value="HATPase_dom"/>
</dbReference>
<dbReference type="InterPro" id="IPR050736">
    <property type="entry name" value="Sensor_HK_Regulatory"/>
</dbReference>
<dbReference type="InterPro" id="IPR004358">
    <property type="entry name" value="Sig_transdc_His_kin-like_C"/>
</dbReference>
<evidence type="ECO:0000256" key="5">
    <source>
        <dbReference type="ARBA" id="ARBA00022553"/>
    </source>
</evidence>
<proteinExistence type="predicted"/>
<evidence type="ECO:0000256" key="7">
    <source>
        <dbReference type="ARBA" id="ARBA00022741"/>
    </source>
</evidence>
<dbReference type="InterPro" id="IPR005467">
    <property type="entry name" value="His_kinase_dom"/>
</dbReference>
<evidence type="ECO:0000256" key="6">
    <source>
        <dbReference type="ARBA" id="ARBA00022679"/>
    </source>
</evidence>
<dbReference type="GO" id="GO:0005886">
    <property type="term" value="C:plasma membrane"/>
    <property type="evidence" value="ECO:0007669"/>
    <property type="project" value="UniProtKB-SubCell"/>
</dbReference>
<dbReference type="SMART" id="SM00388">
    <property type="entry name" value="HisKA"/>
    <property type="match status" value="1"/>
</dbReference>
<keyword evidence="8 13" id="KW-0418">Kinase</keyword>
<evidence type="ECO:0000256" key="11">
    <source>
        <dbReference type="ARBA" id="ARBA00023136"/>
    </source>
</evidence>
<dbReference type="GO" id="GO:0005524">
    <property type="term" value="F:ATP binding"/>
    <property type="evidence" value="ECO:0007669"/>
    <property type="project" value="UniProtKB-KW"/>
</dbReference>
<evidence type="ECO:0000313" key="13">
    <source>
        <dbReference type="EMBL" id="PIW16145.1"/>
    </source>
</evidence>
<sequence>MNAPLPSNEAERLENLYHYQILDTLEEQVWNDLALLASQICQTPIAAVSFVDRDRQWFKAVTGLAVKETSRDLAFCAHAILQNRPLIVENALEDPRFAENALVLEEPLLRFYAGAQIESKEGFILGALCVIDRVSRELTSQQVFALQALSRQVTALLDLHVRARELKQEKERAEKFSQAKSEFLSQMSHEFRTPLNAIIGFSELLLDEADETSLPQNTQADISQILASGQDLLCMVNDLLDLAKIEAGKMKVFIEKIDFPLFLNRVCSALAPLKLKNANELVLELPADLAELSFYTDQQKLKQILFNLLANSLKFTKNGRVCLRVSADEKQIFFSVQDNGIGISAETTANIFGAFSQADETVSAQYGGSGLGLPLSRQFAHILGGEIYVESQVGKGSTFTLSLPLSVADIKLRQ</sequence>
<dbReference type="Pfam" id="PF00512">
    <property type="entry name" value="HisKA"/>
    <property type="match status" value="1"/>
</dbReference>
<evidence type="ECO:0000256" key="1">
    <source>
        <dbReference type="ARBA" id="ARBA00000085"/>
    </source>
</evidence>
<evidence type="ECO:0000256" key="3">
    <source>
        <dbReference type="ARBA" id="ARBA00012438"/>
    </source>
</evidence>
<dbReference type="SUPFAM" id="SSF55781">
    <property type="entry name" value="GAF domain-like"/>
    <property type="match status" value="1"/>
</dbReference>
<dbReference type="AlphaFoldDB" id="A0A2M7G385"/>
<dbReference type="SMART" id="SM00065">
    <property type="entry name" value="GAF"/>
    <property type="match status" value="1"/>
</dbReference>
<keyword evidence="10" id="KW-0902">Two-component regulatory system</keyword>
<accession>A0A2M7G385</accession>
<dbReference type="SMART" id="SM00387">
    <property type="entry name" value="HATPase_c"/>
    <property type="match status" value="1"/>
</dbReference>
<dbReference type="PRINTS" id="PR00344">
    <property type="entry name" value="BCTRLSENSOR"/>
</dbReference>
<dbReference type="CDD" id="cd00082">
    <property type="entry name" value="HisKA"/>
    <property type="match status" value="1"/>
</dbReference>
<dbReference type="InterPro" id="IPR036097">
    <property type="entry name" value="HisK_dim/P_sf"/>
</dbReference>
<dbReference type="InterPro" id="IPR003018">
    <property type="entry name" value="GAF"/>
</dbReference>
<keyword evidence="11" id="KW-0472">Membrane</keyword>
<reference evidence="13 14" key="1">
    <citation type="submission" date="2017-09" db="EMBL/GenBank/DDBJ databases">
        <title>Depth-based differentiation of microbial function through sediment-hosted aquifers and enrichment of novel symbionts in the deep terrestrial subsurface.</title>
        <authorList>
            <person name="Probst A.J."/>
            <person name="Ladd B."/>
            <person name="Jarett J.K."/>
            <person name="Geller-Mcgrath D.E."/>
            <person name="Sieber C.M."/>
            <person name="Emerson J.B."/>
            <person name="Anantharaman K."/>
            <person name="Thomas B.C."/>
            <person name="Malmstrom R."/>
            <person name="Stieglmeier M."/>
            <person name="Klingl A."/>
            <person name="Woyke T."/>
            <person name="Ryan C.M."/>
            <person name="Banfield J.F."/>
        </authorList>
    </citation>
    <scope>NUCLEOTIDE SEQUENCE [LARGE SCALE GENOMIC DNA]</scope>
    <source>
        <strain evidence="13">CG17_big_fil_post_rev_8_21_14_2_50_48_46</strain>
    </source>
</reference>
<keyword evidence="5" id="KW-0597">Phosphoprotein</keyword>
<evidence type="ECO:0000256" key="2">
    <source>
        <dbReference type="ARBA" id="ARBA00004236"/>
    </source>
</evidence>
<dbReference type="Gene3D" id="3.30.450.40">
    <property type="match status" value="1"/>
</dbReference>
<comment type="subcellular location">
    <subcellularLocation>
        <location evidence="2">Cell membrane</location>
    </subcellularLocation>
</comment>
<evidence type="ECO:0000259" key="12">
    <source>
        <dbReference type="PROSITE" id="PS50109"/>
    </source>
</evidence>
<evidence type="ECO:0000256" key="8">
    <source>
        <dbReference type="ARBA" id="ARBA00022777"/>
    </source>
</evidence>
<dbReference type="FunFam" id="3.30.565.10:FF:000023">
    <property type="entry name" value="PAS domain-containing sensor histidine kinase"/>
    <property type="match status" value="1"/>
</dbReference>
<comment type="caution">
    <text evidence="13">The sequence shown here is derived from an EMBL/GenBank/DDBJ whole genome shotgun (WGS) entry which is preliminary data.</text>
</comment>
<dbReference type="EMBL" id="PFFQ01000040">
    <property type="protein sequence ID" value="PIW16145.1"/>
    <property type="molecule type" value="Genomic_DNA"/>
</dbReference>
<protein>
    <recommendedName>
        <fullName evidence="3">histidine kinase</fullName>
        <ecNumber evidence="3">2.7.13.3</ecNumber>
    </recommendedName>
</protein>
<dbReference type="SUPFAM" id="SSF47384">
    <property type="entry name" value="Homodimeric domain of signal transducing histidine kinase"/>
    <property type="match status" value="1"/>
</dbReference>
<evidence type="ECO:0000256" key="4">
    <source>
        <dbReference type="ARBA" id="ARBA00022475"/>
    </source>
</evidence>
<feature type="domain" description="Histidine kinase" evidence="12">
    <location>
        <begin position="186"/>
        <end position="407"/>
    </location>
</feature>
<evidence type="ECO:0000313" key="14">
    <source>
        <dbReference type="Proteomes" id="UP000231019"/>
    </source>
</evidence>
<dbReference type="Pfam" id="PF02518">
    <property type="entry name" value="HATPase_c"/>
    <property type="match status" value="1"/>
</dbReference>
<keyword evidence="4" id="KW-1003">Cell membrane</keyword>
<dbReference type="EC" id="2.7.13.3" evidence="3"/>
<evidence type="ECO:0000256" key="10">
    <source>
        <dbReference type="ARBA" id="ARBA00023012"/>
    </source>
</evidence>
<comment type="catalytic activity">
    <reaction evidence="1">
        <text>ATP + protein L-histidine = ADP + protein N-phospho-L-histidine.</text>
        <dbReference type="EC" id="2.7.13.3"/>
    </reaction>
</comment>
<dbReference type="GO" id="GO:0000155">
    <property type="term" value="F:phosphorelay sensor kinase activity"/>
    <property type="evidence" value="ECO:0007669"/>
    <property type="project" value="InterPro"/>
</dbReference>
<keyword evidence="9" id="KW-0067">ATP-binding</keyword>
<name>A0A2M7G385_9BACT</name>
<organism evidence="13 14">
    <name type="scientific">bacterium (Candidatus Blackallbacteria) CG17_big_fil_post_rev_8_21_14_2_50_48_46</name>
    <dbReference type="NCBI Taxonomy" id="2014261"/>
    <lineage>
        <taxon>Bacteria</taxon>
        <taxon>Candidatus Blackallbacteria</taxon>
    </lineage>
</organism>
<dbReference type="InterPro" id="IPR003661">
    <property type="entry name" value="HisK_dim/P_dom"/>
</dbReference>
<keyword evidence="7" id="KW-0547">Nucleotide-binding</keyword>
<dbReference type="Pfam" id="PF01590">
    <property type="entry name" value="GAF"/>
    <property type="match status" value="1"/>
</dbReference>
<dbReference type="InterPro" id="IPR029016">
    <property type="entry name" value="GAF-like_dom_sf"/>
</dbReference>
<dbReference type="SUPFAM" id="SSF55874">
    <property type="entry name" value="ATPase domain of HSP90 chaperone/DNA topoisomerase II/histidine kinase"/>
    <property type="match status" value="1"/>
</dbReference>
<dbReference type="Gene3D" id="3.30.565.10">
    <property type="entry name" value="Histidine kinase-like ATPase, C-terminal domain"/>
    <property type="match status" value="1"/>
</dbReference>
<keyword evidence="6" id="KW-0808">Transferase</keyword>
<dbReference type="Gene3D" id="1.10.287.130">
    <property type="match status" value="1"/>
</dbReference>
<dbReference type="PANTHER" id="PTHR43711:SF26">
    <property type="entry name" value="SENSOR HISTIDINE KINASE RCSC"/>
    <property type="match status" value="1"/>
</dbReference>
<dbReference type="InterPro" id="IPR036890">
    <property type="entry name" value="HATPase_C_sf"/>
</dbReference>
<dbReference type="PROSITE" id="PS50109">
    <property type="entry name" value="HIS_KIN"/>
    <property type="match status" value="1"/>
</dbReference>
<dbReference type="CDD" id="cd16922">
    <property type="entry name" value="HATPase_EvgS-ArcB-TorS-like"/>
    <property type="match status" value="1"/>
</dbReference>
<evidence type="ECO:0000256" key="9">
    <source>
        <dbReference type="ARBA" id="ARBA00022840"/>
    </source>
</evidence>
<gene>
    <name evidence="13" type="ORF">COW36_14370</name>
</gene>
<dbReference type="PANTHER" id="PTHR43711">
    <property type="entry name" value="TWO-COMPONENT HISTIDINE KINASE"/>
    <property type="match status" value="1"/>
</dbReference>
<dbReference type="Proteomes" id="UP000231019">
    <property type="component" value="Unassembled WGS sequence"/>
</dbReference>